<keyword evidence="3" id="KW-1133">Transmembrane helix</keyword>
<dbReference type="EMBL" id="CP069127">
    <property type="protein sequence ID" value="QRG66316.1"/>
    <property type="molecule type" value="Genomic_DNA"/>
</dbReference>
<evidence type="ECO:0000259" key="4">
    <source>
        <dbReference type="Pfam" id="PF00892"/>
    </source>
</evidence>
<keyword evidence="3" id="KW-0472">Membrane</keyword>
<comment type="similarity">
    <text evidence="2">Belongs to the EamA transporter family.</text>
</comment>
<feature type="transmembrane region" description="Helical" evidence="3">
    <location>
        <begin position="268"/>
        <end position="288"/>
    </location>
</feature>
<dbReference type="Pfam" id="PF00892">
    <property type="entry name" value="EamA"/>
    <property type="match status" value="2"/>
</dbReference>
<evidence type="ECO:0000313" key="5">
    <source>
        <dbReference type="EMBL" id="QRG66316.1"/>
    </source>
</evidence>
<keyword evidence="6" id="KW-1185">Reference proteome</keyword>
<name>A0ABX7FJB5_BRECH</name>
<gene>
    <name evidence="5" type="ORF">JNE38_22635</name>
</gene>
<comment type="subcellular location">
    <subcellularLocation>
        <location evidence="1">Endomembrane system</location>
        <topology evidence="1">Multi-pass membrane protein</topology>
    </subcellularLocation>
</comment>
<feature type="transmembrane region" description="Helical" evidence="3">
    <location>
        <begin position="210"/>
        <end position="234"/>
    </location>
</feature>
<dbReference type="SUPFAM" id="SSF103481">
    <property type="entry name" value="Multidrug resistance efflux transporter EmrE"/>
    <property type="match status" value="2"/>
</dbReference>
<evidence type="ECO:0000256" key="2">
    <source>
        <dbReference type="ARBA" id="ARBA00007362"/>
    </source>
</evidence>
<evidence type="ECO:0000256" key="1">
    <source>
        <dbReference type="ARBA" id="ARBA00004127"/>
    </source>
</evidence>
<dbReference type="InterPro" id="IPR037185">
    <property type="entry name" value="EmrE-like"/>
</dbReference>
<feature type="transmembrane region" description="Helical" evidence="3">
    <location>
        <begin position="39"/>
        <end position="58"/>
    </location>
</feature>
<feature type="domain" description="EamA" evidence="4">
    <location>
        <begin position="152"/>
        <end position="285"/>
    </location>
</feature>
<reference evidence="5 6" key="1">
    <citation type="submission" date="2021-01" db="EMBL/GenBank/DDBJ databases">
        <title>Identification of strong promoters based on the transcriptome of Brevibacillus choshinensis.</title>
        <authorList>
            <person name="Yao D."/>
            <person name="Zhang K."/>
            <person name="Wu J."/>
        </authorList>
    </citation>
    <scope>NUCLEOTIDE SEQUENCE [LARGE SCALE GENOMIC DNA]</scope>
    <source>
        <strain evidence="5 6">HPD31-SP3</strain>
    </source>
</reference>
<feature type="transmembrane region" description="Helical" evidence="3">
    <location>
        <begin position="70"/>
        <end position="89"/>
    </location>
</feature>
<dbReference type="Proteomes" id="UP000596248">
    <property type="component" value="Chromosome"/>
</dbReference>
<organism evidence="5 6">
    <name type="scientific">Brevibacillus choshinensis</name>
    <dbReference type="NCBI Taxonomy" id="54911"/>
    <lineage>
        <taxon>Bacteria</taxon>
        <taxon>Bacillati</taxon>
        <taxon>Bacillota</taxon>
        <taxon>Bacilli</taxon>
        <taxon>Bacillales</taxon>
        <taxon>Paenibacillaceae</taxon>
        <taxon>Brevibacillus</taxon>
    </lineage>
</organism>
<proteinExistence type="inferred from homology"/>
<dbReference type="PANTHER" id="PTHR12715">
    <property type="entry name" value="TRANSPORTER, DRUG/METABOLITE EXPORTER FAMILY"/>
    <property type="match status" value="1"/>
</dbReference>
<evidence type="ECO:0000313" key="6">
    <source>
        <dbReference type="Proteomes" id="UP000596248"/>
    </source>
</evidence>
<dbReference type="RefSeq" id="WP_203353382.1">
    <property type="nucleotide sequence ID" value="NZ_CP069127.1"/>
</dbReference>
<feature type="transmembrane region" description="Helical" evidence="3">
    <location>
        <begin position="179"/>
        <end position="198"/>
    </location>
</feature>
<feature type="transmembrane region" description="Helical" evidence="3">
    <location>
        <begin position="95"/>
        <end position="116"/>
    </location>
</feature>
<feature type="transmembrane region" description="Helical" evidence="3">
    <location>
        <begin position="246"/>
        <end position="262"/>
    </location>
</feature>
<accession>A0ABX7FJB5</accession>
<sequence>MKKRSSLAIFIAQCTSLVLWASAFPGIRVGLEAYSPDQLSLLRFLIGSALLILFAVVFRIRLPEGKDIPVLLLLGGLGFTVYHVALNYGEQTISAGVASLFVSTTPLFASLLAMLFYRERFGIRGWVGSLLGFIGVMISSLGTGETLQWNGGIFLILLASFSESLYFAFQRTYVEKYGFLAFTAYTIWGGTFFMLYALPGLGEAIAHAPAQVSASVLYLGIFPTVIAYLALAFVTSRVGASEATSSLYLTPALAFAIGWVWLGEVPTLPSILGGVVTLLGVLLATFRVQHSSAANDIKGKLGH</sequence>
<evidence type="ECO:0000256" key="3">
    <source>
        <dbReference type="SAM" id="Phobius"/>
    </source>
</evidence>
<dbReference type="PANTHER" id="PTHR12715:SF4">
    <property type="entry name" value="EAMA DOMAIN-CONTAINING PROTEIN"/>
    <property type="match status" value="1"/>
</dbReference>
<dbReference type="Gene3D" id="1.10.3730.20">
    <property type="match status" value="1"/>
</dbReference>
<feature type="transmembrane region" description="Helical" evidence="3">
    <location>
        <begin position="147"/>
        <end position="167"/>
    </location>
</feature>
<keyword evidence="3" id="KW-0812">Transmembrane</keyword>
<protein>
    <submittedName>
        <fullName evidence="5">EamA family transporter</fullName>
    </submittedName>
</protein>
<feature type="transmembrane region" description="Helical" evidence="3">
    <location>
        <begin position="123"/>
        <end position="141"/>
    </location>
</feature>
<dbReference type="InterPro" id="IPR052756">
    <property type="entry name" value="Alkyne_AA_exporter"/>
</dbReference>
<feature type="domain" description="EamA" evidence="4">
    <location>
        <begin position="14"/>
        <end position="140"/>
    </location>
</feature>
<dbReference type="InterPro" id="IPR000620">
    <property type="entry name" value="EamA_dom"/>
</dbReference>